<dbReference type="Proteomes" id="UP000030129">
    <property type="component" value="Unassembled WGS sequence"/>
</dbReference>
<keyword evidence="1" id="KW-0472">Membrane</keyword>
<reference evidence="2 3" key="1">
    <citation type="submission" date="2013-09" db="EMBL/GenBank/DDBJ databases">
        <authorList>
            <person name="Zeng Z."/>
            <person name="Chen C."/>
        </authorList>
    </citation>
    <scope>NUCLEOTIDE SEQUENCE [LARGE SCALE GENOMIC DNA]</scope>
    <source>
        <strain evidence="2 3">F44-8</strain>
    </source>
</reference>
<name>A0A0A2LR97_9FLAO</name>
<evidence type="ECO:0000313" key="2">
    <source>
        <dbReference type="EMBL" id="KGO78715.1"/>
    </source>
</evidence>
<feature type="transmembrane region" description="Helical" evidence="1">
    <location>
        <begin position="6"/>
        <end position="35"/>
    </location>
</feature>
<evidence type="ECO:0000256" key="1">
    <source>
        <dbReference type="SAM" id="Phobius"/>
    </source>
</evidence>
<protein>
    <submittedName>
        <fullName evidence="2">Uncharacterized protein</fullName>
    </submittedName>
</protein>
<keyword evidence="1" id="KW-1133">Transmembrane helix</keyword>
<comment type="caution">
    <text evidence="2">The sequence shown here is derived from an EMBL/GenBank/DDBJ whole genome shotgun (WGS) entry which is preliminary data.</text>
</comment>
<keyword evidence="1" id="KW-0812">Transmembrane</keyword>
<keyword evidence="3" id="KW-1185">Reference proteome</keyword>
<dbReference type="STRING" id="1406840.Q763_17150"/>
<evidence type="ECO:0000313" key="3">
    <source>
        <dbReference type="Proteomes" id="UP000030129"/>
    </source>
</evidence>
<accession>A0A0A2LR97</accession>
<organism evidence="2 3">
    <name type="scientific">Flavobacterium beibuense F44-8</name>
    <dbReference type="NCBI Taxonomy" id="1406840"/>
    <lineage>
        <taxon>Bacteria</taxon>
        <taxon>Pseudomonadati</taxon>
        <taxon>Bacteroidota</taxon>
        <taxon>Flavobacteriia</taxon>
        <taxon>Flavobacteriales</taxon>
        <taxon>Flavobacteriaceae</taxon>
        <taxon>Flavobacterium</taxon>
    </lineage>
</organism>
<dbReference type="EMBL" id="JRLV01000032">
    <property type="protein sequence ID" value="KGO78715.1"/>
    <property type="molecule type" value="Genomic_DNA"/>
</dbReference>
<gene>
    <name evidence="2" type="ORF">Q763_17150</name>
</gene>
<dbReference type="AlphaFoldDB" id="A0A0A2LR97"/>
<proteinExistence type="predicted"/>
<sequence>MICKLIIAYFILSFIFMLVFIFFLYILTLIIRFMAFAIGFLLKRSLMNPYIKQHLIIIGDNLNYEEYLEEVEKDERKSGKKIKRYERIFDETGLEKEDDIDDEDKKHKKKKKNKK</sequence>